<dbReference type="Pfam" id="PF01548">
    <property type="entry name" value="DEDD_Tnp_IS110"/>
    <property type="match status" value="1"/>
</dbReference>
<evidence type="ECO:0000313" key="4">
    <source>
        <dbReference type="EMBL" id="UUF07619.1"/>
    </source>
</evidence>
<reference evidence="5" key="1">
    <citation type="submission" date="2021-03" db="EMBL/GenBank/DDBJ databases">
        <title>Comparative Genomics and Metabolomics in the genus Turicibacter.</title>
        <authorList>
            <person name="Maki J."/>
            <person name="Looft T."/>
        </authorList>
    </citation>
    <scope>NUCLEOTIDE SEQUENCE</scope>
    <source>
        <strain evidence="5">ISU324</strain>
    </source>
</reference>
<organism evidence="5 8">
    <name type="scientific">Turicibacter bilis</name>
    <dbReference type="NCBI Taxonomy" id="2735723"/>
    <lineage>
        <taxon>Bacteria</taxon>
        <taxon>Bacillati</taxon>
        <taxon>Bacillota</taxon>
        <taxon>Erysipelotrichia</taxon>
        <taxon>Erysipelotrichales</taxon>
        <taxon>Turicibacteraceae</taxon>
        <taxon>Turicibacter</taxon>
    </lineage>
</organism>
<evidence type="ECO:0000313" key="6">
    <source>
        <dbReference type="EMBL" id="UUF08702.1"/>
    </source>
</evidence>
<dbReference type="GO" id="GO:0003677">
    <property type="term" value="F:DNA binding"/>
    <property type="evidence" value="ECO:0007669"/>
    <property type="project" value="InterPro"/>
</dbReference>
<accession>A0A9Q9CG27</accession>
<evidence type="ECO:0000313" key="5">
    <source>
        <dbReference type="EMBL" id="UUF07995.1"/>
    </source>
</evidence>
<dbReference type="GO" id="GO:0004803">
    <property type="term" value="F:transposase activity"/>
    <property type="evidence" value="ECO:0007669"/>
    <property type="project" value="InterPro"/>
</dbReference>
<evidence type="ECO:0000259" key="3">
    <source>
        <dbReference type="Pfam" id="PF02371"/>
    </source>
</evidence>
<evidence type="ECO:0000256" key="1">
    <source>
        <dbReference type="SAM" id="Coils"/>
    </source>
</evidence>
<dbReference type="RefSeq" id="WP_256656437.1">
    <property type="nucleotide sequence ID" value="NZ_CP071250.1"/>
</dbReference>
<dbReference type="Pfam" id="PF02371">
    <property type="entry name" value="Transposase_20"/>
    <property type="match status" value="1"/>
</dbReference>
<dbReference type="AlphaFoldDB" id="A0A9Q9CG27"/>
<dbReference type="InterPro" id="IPR003346">
    <property type="entry name" value="Transposase_20"/>
</dbReference>
<dbReference type="EMBL" id="CP071250">
    <property type="protein sequence ID" value="UUF07619.1"/>
    <property type="molecule type" value="Genomic_DNA"/>
</dbReference>
<gene>
    <name evidence="6" type="ORF">J0J70_01370</name>
    <name evidence="7" type="ORF">J0J70_02875</name>
    <name evidence="4" type="ORF">J0J70_08250</name>
    <name evidence="5" type="ORF">J0J70_10285</name>
</gene>
<dbReference type="EMBL" id="CP071250">
    <property type="protein sequence ID" value="UUF08702.1"/>
    <property type="molecule type" value="Genomic_DNA"/>
</dbReference>
<dbReference type="EMBL" id="CP071250">
    <property type="protein sequence ID" value="UUF08967.1"/>
    <property type="molecule type" value="Genomic_DNA"/>
</dbReference>
<evidence type="ECO:0000313" key="8">
    <source>
        <dbReference type="Proteomes" id="UP001058072"/>
    </source>
</evidence>
<feature type="coiled-coil region" evidence="1">
    <location>
        <begin position="249"/>
        <end position="276"/>
    </location>
</feature>
<sequence length="413" mass="47736">MKLFVGIDVSSEKLDVCFLDSSDTTLKEVTLPNNITGASSIKEDVLRYHQLFDYEKIVIGMESTSIYSFHPATFLSEDLDLKSLGIVEVVVQNPKAIHRYKSLFDEDKNDRIDAFRIADFLRIERFNKTVLKEECYVALQRLTRSRYQMVHQLTECKQHFLENLYYKCNTLSKELDTSVFGATMLDLLSDSLSLDEIAEMELEDLATLLQEKGRGRFSDPQKLAKTIKKAIRDSYRLGKVVQESVDMVLATYARLIQTLKKQIKELEKSIVALFEVVTEAQCLKSVPGIGVVYAAGIVAEIGQIERFENEAQLAKYCGLYWKKNQSGNFESERTPLTRTGNQYLRYYMVEAANSIRRHEETYRCYYQKKYNEVPKFKHKRALVLTARKLVRLVDTLLRNHQLYTPERSVSLKS</sequence>
<dbReference type="GO" id="GO:0006313">
    <property type="term" value="P:DNA transposition"/>
    <property type="evidence" value="ECO:0007669"/>
    <property type="project" value="InterPro"/>
</dbReference>
<evidence type="ECO:0000259" key="2">
    <source>
        <dbReference type="Pfam" id="PF01548"/>
    </source>
</evidence>
<dbReference type="NCBIfam" id="NF033542">
    <property type="entry name" value="transpos_IS110"/>
    <property type="match status" value="1"/>
</dbReference>
<feature type="domain" description="Transposase IS110-like N-terminal" evidence="2">
    <location>
        <begin position="5"/>
        <end position="163"/>
    </location>
</feature>
<name>A0A9Q9CG27_9FIRM</name>
<protein>
    <submittedName>
        <fullName evidence="5">IS110 family transposase</fullName>
    </submittedName>
</protein>
<dbReference type="PANTHER" id="PTHR33055">
    <property type="entry name" value="TRANSPOSASE FOR INSERTION SEQUENCE ELEMENT IS1111A"/>
    <property type="match status" value="1"/>
</dbReference>
<dbReference type="PANTHER" id="PTHR33055:SF15">
    <property type="entry name" value="TRANSPOSASE-RELATED"/>
    <property type="match status" value="1"/>
</dbReference>
<dbReference type="InterPro" id="IPR047650">
    <property type="entry name" value="Transpos_IS110"/>
</dbReference>
<feature type="domain" description="Transposase IS116/IS110/IS902 C-terminal" evidence="3">
    <location>
        <begin position="281"/>
        <end position="367"/>
    </location>
</feature>
<dbReference type="InterPro" id="IPR002525">
    <property type="entry name" value="Transp_IS110-like_N"/>
</dbReference>
<proteinExistence type="predicted"/>
<dbReference type="EMBL" id="CP071250">
    <property type="protein sequence ID" value="UUF07995.1"/>
    <property type="molecule type" value="Genomic_DNA"/>
</dbReference>
<dbReference type="Proteomes" id="UP001058072">
    <property type="component" value="Chromosome"/>
</dbReference>
<evidence type="ECO:0000313" key="7">
    <source>
        <dbReference type="EMBL" id="UUF08967.1"/>
    </source>
</evidence>
<keyword evidence="1" id="KW-0175">Coiled coil</keyword>